<feature type="transmembrane region" description="Helical" evidence="1">
    <location>
        <begin position="318"/>
        <end position="340"/>
    </location>
</feature>
<feature type="transmembrane region" description="Helical" evidence="1">
    <location>
        <begin position="153"/>
        <end position="170"/>
    </location>
</feature>
<feature type="transmembrane region" description="Helical" evidence="1">
    <location>
        <begin position="263"/>
        <end position="288"/>
    </location>
</feature>
<proteinExistence type="predicted"/>
<keyword evidence="1" id="KW-1133">Transmembrane helix</keyword>
<dbReference type="PROSITE" id="PS51257">
    <property type="entry name" value="PROKAR_LIPOPROTEIN"/>
    <property type="match status" value="1"/>
</dbReference>
<dbReference type="GO" id="GO:0010468">
    <property type="term" value="P:regulation of gene expression"/>
    <property type="evidence" value="ECO:0007669"/>
    <property type="project" value="InterPro"/>
</dbReference>
<keyword evidence="1" id="KW-0812">Transmembrane</keyword>
<dbReference type="Proteomes" id="UP000443843">
    <property type="component" value="Unassembled WGS sequence"/>
</dbReference>
<evidence type="ECO:0000313" key="2">
    <source>
        <dbReference type="EMBL" id="MWB78006.1"/>
    </source>
</evidence>
<keyword evidence="1" id="KW-0472">Membrane</keyword>
<dbReference type="GO" id="GO:0016020">
    <property type="term" value="C:membrane"/>
    <property type="evidence" value="ECO:0007669"/>
    <property type="project" value="InterPro"/>
</dbReference>
<dbReference type="InterPro" id="IPR007820">
    <property type="entry name" value="AbrB_fam"/>
</dbReference>
<evidence type="ECO:0000313" key="3">
    <source>
        <dbReference type="Proteomes" id="UP000443843"/>
    </source>
</evidence>
<evidence type="ECO:0000256" key="1">
    <source>
        <dbReference type="SAM" id="Phobius"/>
    </source>
</evidence>
<dbReference type="RefSeq" id="WP_160382286.1">
    <property type="nucleotide sequence ID" value="NZ_WNXQ01000004.1"/>
</dbReference>
<sequence>MSPRIKTLLSLSALYLAAACAGWVFAWLGIPLPWMIGPLVLSATLSISGFLKVMVPVKTRPFGQMVIAAQVGLAFTPAALAALLNLAPVMIGTALASAVCAGMIAVLVARTTRIRLSQAFLSTFPTSPVEAAIMAERHGCDPAPVILAQTTRIAAVVILVPIAVFALDGWPDRSGAVSGGSFDPIGNGFLALLALTGALLFKRVGLSNPYFLGPLTFSAAASAIGLHPAAFPTELLSLAQIVLGTWLGSTFRHDLFLNQKRQLFAIIASTLVLLGLVSGIAVAIALLASQPWEVLVLGAAPGGVTEMALTAKFLGIDLALVTAFQLTRIFLFMSNIPWIIRMIDAYEQRREARR</sequence>
<dbReference type="Pfam" id="PF05145">
    <property type="entry name" value="AbrB"/>
    <property type="match status" value="1"/>
</dbReference>
<dbReference type="InterPro" id="IPR017516">
    <property type="entry name" value="AbrB_dup"/>
</dbReference>
<accession>A0A844W1K8</accession>
<feature type="transmembrane region" description="Helical" evidence="1">
    <location>
        <begin position="89"/>
        <end position="109"/>
    </location>
</feature>
<dbReference type="EMBL" id="WNXQ01000004">
    <property type="protein sequence ID" value="MWB78006.1"/>
    <property type="molecule type" value="Genomic_DNA"/>
</dbReference>
<gene>
    <name evidence="2" type="ORF">GLS40_08235</name>
</gene>
<dbReference type="NCBIfam" id="TIGR03082">
    <property type="entry name" value="Gneg_AbrB_dup"/>
    <property type="match status" value="1"/>
</dbReference>
<feature type="transmembrane region" description="Helical" evidence="1">
    <location>
        <begin position="62"/>
        <end position="83"/>
    </location>
</feature>
<dbReference type="PANTHER" id="PTHR38457">
    <property type="entry name" value="REGULATOR ABRB-RELATED"/>
    <property type="match status" value="1"/>
</dbReference>
<dbReference type="AlphaFoldDB" id="A0A844W1K8"/>
<dbReference type="PIRSF" id="PIRSF038991">
    <property type="entry name" value="Protein_AbrB"/>
    <property type="match status" value="1"/>
</dbReference>
<protein>
    <submittedName>
        <fullName evidence="2">AbrB family transcriptional regulator</fullName>
    </submittedName>
</protein>
<name>A0A844W1K8_9RHOB</name>
<organism evidence="2 3">
    <name type="scientific">Pseudooceanicola pacificus</name>
    <dbReference type="NCBI Taxonomy" id="2676438"/>
    <lineage>
        <taxon>Bacteria</taxon>
        <taxon>Pseudomonadati</taxon>
        <taxon>Pseudomonadota</taxon>
        <taxon>Alphaproteobacteria</taxon>
        <taxon>Rhodobacterales</taxon>
        <taxon>Paracoccaceae</taxon>
        <taxon>Pseudooceanicola</taxon>
    </lineage>
</organism>
<feature type="transmembrane region" description="Helical" evidence="1">
    <location>
        <begin position="36"/>
        <end position="55"/>
    </location>
</feature>
<feature type="transmembrane region" description="Helical" evidence="1">
    <location>
        <begin position="182"/>
        <end position="201"/>
    </location>
</feature>
<comment type="caution">
    <text evidence="2">The sequence shown here is derived from an EMBL/GenBank/DDBJ whole genome shotgun (WGS) entry which is preliminary data.</text>
</comment>
<keyword evidence="3" id="KW-1185">Reference proteome</keyword>
<reference evidence="2 3" key="1">
    <citation type="submission" date="2019-11" db="EMBL/GenBank/DDBJ databases">
        <title>Pseudooceanicola pacifica sp. nov., isolated from deep-sea sediment of the Pacific Ocean.</title>
        <authorList>
            <person name="Lyu L."/>
        </authorList>
    </citation>
    <scope>NUCLEOTIDE SEQUENCE [LARGE SCALE GENOMIC DNA]</scope>
    <source>
        <strain evidence="2 3">216_PA32_1</strain>
    </source>
</reference>
<dbReference type="PANTHER" id="PTHR38457:SF1">
    <property type="entry name" value="REGULATOR ABRB-RELATED"/>
    <property type="match status" value="1"/>
</dbReference>